<keyword evidence="12" id="KW-1185">Reference proteome</keyword>
<comment type="subunit">
    <text evidence="3 9">Tetramer of two alpha and two beta chains.</text>
</comment>
<dbReference type="InterPro" id="IPR013785">
    <property type="entry name" value="Aldolase_TIM"/>
</dbReference>
<gene>
    <name evidence="9" type="primary">trpA</name>
    <name evidence="11" type="ORF">SAMN05216283_101767</name>
</gene>
<evidence type="ECO:0000256" key="3">
    <source>
        <dbReference type="ARBA" id="ARBA00011270"/>
    </source>
</evidence>
<dbReference type="EMBL" id="FONW01000001">
    <property type="protein sequence ID" value="SFE69076.1"/>
    <property type="molecule type" value="Genomic_DNA"/>
</dbReference>
<dbReference type="CDD" id="cd04724">
    <property type="entry name" value="Tryptophan_synthase_alpha"/>
    <property type="match status" value="1"/>
</dbReference>
<evidence type="ECO:0000256" key="8">
    <source>
        <dbReference type="ARBA" id="ARBA00049047"/>
    </source>
</evidence>
<keyword evidence="7 9" id="KW-0456">Lyase</keyword>
<protein>
    <recommendedName>
        <fullName evidence="9">Tryptophan synthase alpha chain</fullName>
        <ecNumber evidence="9">4.2.1.20</ecNumber>
    </recommendedName>
</protein>
<keyword evidence="4 9" id="KW-0028">Amino-acid biosynthesis</keyword>
<evidence type="ECO:0000313" key="12">
    <source>
        <dbReference type="Proteomes" id="UP000198964"/>
    </source>
</evidence>
<evidence type="ECO:0000256" key="7">
    <source>
        <dbReference type="ARBA" id="ARBA00023239"/>
    </source>
</evidence>
<feature type="active site" description="Proton acceptor" evidence="9">
    <location>
        <position position="60"/>
    </location>
</feature>
<evidence type="ECO:0000256" key="2">
    <source>
        <dbReference type="ARBA" id="ARBA00004733"/>
    </source>
</evidence>
<organism evidence="11 12">
    <name type="scientific">Sunxiuqinia elliptica</name>
    <dbReference type="NCBI Taxonomy" id="655355"/>
    <lineage>
        <taxon>Bacteria</taxon>
        <taxon>Pseudomonadati</taxon>
        <taxon>Bacteroidota</taxon>
        <taxon>Bacteroidia</taxon>
        <taxon>Marinilabiliales</taxon>
        <taxon>Prolixibacteraceae</taxon>
        <taxon>Sunxiuqinia</taxon>
    </lineage>
</organism>
<dbReference type="AlphaFoldDB" id="A0A1I2CL94"/>
<dbReference type="GO" id="GO:0005829">
    <property type="term" value="C:cytosol"/>
    <property type="evidence" value="ECO:0007669"/>
    <property type="project" value="TreeGrafter"/>
</dbReference>
<keyword evidence="5 9" id="KW-0822">Tryptophan biosynthesis</keyword>
<comment type="catalytic activity">
    <reaction evidence="8 9">
        <text>(1S,2R)-1-C-(indol-3-yl)glycerol 3-phosphate + L-serine = D-glyceraldehyde 3-phosphate + L-tryptophan + H2O</text>
        <dbReference type="Rhea" id="RHEA:10532"/>
        <dbReference type="ChEBI" id="CHEBI:15377"/>
        <dbReference type="ChEBI" id="CHEBI:33384"/>
        <dbReference type="ChEBI" id="CHEBI:57912"/>
        <dbReference type="ChEBI" id="CHEBI:58866"/>
        <dbReference type="ChEBI" id="CHEBI:59776"/>
        <dbReference type="EC" id="4.2.1.20"/>
    </reaction>
</comment>
<dbReference type="Gene3D" id="3.20.20.70">
    <property type="entry name" value="Aldolase class I"/>
    <property type="match status" value="1"/>
</dbReference>
<comment type="pathway">
    <text evidence="2 9">Amino-acid biosynthesis; L-tryptophan biosynthesis; L-tryptophan from chorismate: step 5/5.</text>
</comment>
<comment type="function">
    <text evidence="1 9">The alpha subunit is responsible for the aldol cleavage of indoleglycerol phosphate to indole and glyceraldehyde 3-phosphate.</text>
</comment>
<dbReference type="SUPFAM" id="SSF51366">
    <property type="entry name" value="Ribulose-phoshate binding barrel"/>
    <property type="match status" value="1"/>
</dbReference>
<proteinExistence type="inferred from homology"/>
<dbReference type="FunFam" id="3.20.20.70:FF:000037">
    <property type="entry name" value="Tryptophan synthase alpha chain"/>
    <property type="match status" value="1"/>
</dbReference>
<dbReference type="PROSITE" id="PS00167">
    <property type="entry name" value="TRP_SYNTHASE_ALPHA"/>
    <property type="match status" value="1"/>
</dbReference>
<dbReference type="PANTHER" id="PTHR43406:SF1">
    <property type="entry name" value="TRYPTOPHAN SYNTHASE ALPHA CHAIN, CHLOROPLASTIC"/>
    <property type="match status" value="1"/>
</dbReference>
<dbReference type="UniPathway" id="UPA00035">
    <property type="reaction ID" value="UER00044"/>
</dbReference>
<name>A0A1I2CL94_9BACT</name>
<dbReference type="Pfam" id="PF00290">
    <property type="entry name" value="Trp_syntA"/>
    <property type="match status" value="1"/>
</dbReference>
<dbReference type="PANTHER" id="PTHR43406">
    <property type="entry name" value="TRYPTOPHAN SYNTHASE, ALPHA CHAIN"/>
    <property type="match status" value="1"/>
</dbReference>
<comment type="similarity">
    <text evidence="9 10">Belongs to the TrpA family.</text>
</comment>
<evidence type="ECO:0000256" key="4">
    <source>
        <dbReference type="ARBA" id="ARBA00022605"/>
    </source>
</evidence>
<dbReference type="EC" id="4.2.1.20" evidence="9"/>
<dbReference type="STRING" id="655355.SAMN05216283_101767"/>
<dbReference type="RefSeq" id="WP_093918473.1">
    <property type="nucleotide sequence ID" value="NZ_FONW01000001.1"/>
</dbReference>
<dbReference type="InterPro" id="IPR011060">
    <property type="entry name" value="RibuloseP-bd_barrel"/>
</dbReference>
<sequence>MSTQNRINQLFEKKQNNIFSVYFTAGYPDLNDTVPTIQLLEQNGADLIEIGMPFSDPVADGPVIQQSSTVALKNGMSIKKLFEQLENIRESVNIPLILMGYVNPVMQYGVEAFCQKCQEVGIDGLIIPDLPLNVYQEEYQTLFEKYGLHNILLITPQTSDERIQEIDNASSGFIYMVSSSSTTGIKNKASDFHVDYFERVNQLSLKNPRLIGFGISNRETFDNACKYAAGAIIGSAFVKALDQKLTLEERISGFVKTVVSPA</sequence>
<evidence type="ECO:0000313" key="11">
    <source>
        <dbReference type="EMBL" id="SFE69076.1"/>
    </source>
</evidence>
<evidence type="ECO:0000256" key="9">
    <source>
        <dbReference type="HAMAP-Rule" id="MF_00131"/>
    </source>
</evidence>
<dbReference type="HAMAP" id="MF_00131">
    <property type="entry name" value="Trp_synth_alpha"/>
    <property type="match status" value="1"/>
</dbReference>
<dbReference type="InterPro" id="IPR002028">
    <property type="entry name" value="Trp_synthase_suA"/>
</dbReference>
<reference evidence="11 12" key="1">
    <citation type="submission" date="2016-10" db="EMBL/GenBank/DDBJ databases">
        <authorList>
            <person name="de Groot N.N."/>
        </authorList>
    </citation>
    <scope>NUCLEOTIDE SEQUENCE [LARGE SCALE GENOMIC DNA]</scope>
    <source>
        <strain evidence="11 12">CGMCC 1.9156</strain>
    </source>
</reference>
<evidence type="ECO:0000256" key="10">
    <source>
        <dbReference type="RuleBase" id="RU003662"/>
    </source>
</evidence>
<evidence type="ECO:0000256" key="6">
    <source>
        <dbReference type="ARBA" id="ARBA00023141"/>
    </source>
</evidence>
<evidence type="ECO:0000256" key="5">
    <source>
        <dbReference type="ARBA" id="ARBA00022822"/>
    </source>
</evidence>
<dbReference type="Proteomes" id="UP000198964">
    <property type="component" value="Unassembled WGS sequence"/>
</dbReference>
<accession>A0A1I2CL94</accession>
<dbReference type="GO" id="GO:0004834">
    <property type="term" value="F:tryptophan synthase activity"/>
    <property type="evidence" value="ECO:0007669"/>
    <property type="project" value="UniProtKB-UniRule"/>
</dbReference>
<feature type="active site" description="Proton acceptor" evidence="9">
    <location>
        <position position="49"/>
    </location>
</feature>
<evidence type="ECO:0000256" key="1">
    <source>
        <dbReference type="ARBA" id="ARBA00003365"/>
    </source>
</evidence>
<keyword evidence="6 9" id="KW-0057">Aromatic amino acid biosynthesis</keyword>
<dbReference type="InterPro" id="IPR018204">
    <property type="entry name" value="Trp_synthase_alpha_AS"/>
</dbReference>
<dbReference type="NCBIfam" id="TIGR00262">
    <property type="entry name" value="trpA"/>
    <property type="match status" value="1"/>
</dbReference>